<organism evidence="1 2">
    <name type="scientific">Cinchona calisaya</name>
    <dbReference type="NCBI Taxonomy" id="153742"/>
    <lineage>
        <taxon>Eukaryota</taxon>
        <taxon>Viridiplantae</taxon>
        <taxon>Streptophyta</taxon>
        <taxon>Embryophyta</taxon>
        <taxon>Tracheophyta</taxon>
        <taxon>Spermatophyta</taxon>
        <taxon>Magnoliopsida</taxon>
        <taxon>eudicotyledons</taxon>
        <taxon>Gunneridae</taxon>
        <taxon>Pentapetalae</taxon>
        <taxon>asterids</taxon>
        <taxon>lamiids</taxon>
        <taxon>Gentianales</taxon>
        <taxon>Rubiaceae</taxon>
        <taxon>Cinchonoideae</taxon>
        <taxon>Cinchoneae</taxon>
        <taxon>Cinchona</taxon>
    </lineage>
</organism>
<sequence>MLIHEVCSNINGWDLETLQPVLDPLLVLVLRRSTIIFAPIVSTMAVQLNVLSDQGTLCKLLPSILYWECCSSLLSPFSRGRLNSFGFTGATPSSSFGPLLSSSLIKRPLASAAMDDRIDHDDDENLHHIVFEMDSEMLLNIINGCCNTPWNLNSLIARIRLTSLSMNYSFQNMFWKANKVADFMANLARDSGLSSYFDLSNIPKAPHGIARLDSIHFPRIRLCNPS</sequence>
<evidence type="ECO:0000313" key="2">
    <source>
        <dbReference type="Proteomes" id="UP001630127"/>
    </source>
</evidence>
<reference evidence="1 2" key="1">
    <citation type="submission" date="2024-11" db="EMBL/GenBank/DDBJ databases">
        <title>A near-complete genome assembly of Cinchona calisaya.</title>
        <authorList>
            <person name="Lian D.C."/>
            <person name="Zhao X.W."/>
            <person name="Wei L."/>
        </authorList>
    </citation>
    <scope>NUCLEOTIDE SEQUENCE [LARGE SCALE GENOMIC DNA]</scope>
    <source>
        <tissue evidence="1">Nenye</tissue>
    </source>
</reference>
<proteinExistence type="predicted"/>
<evidence type="ECO:0008006" key="3">
    <source>
        <dbReference type="Google" id="ProtNLM"/>
    </source>
</evidence>
<dbReference type="Proteomes" id="UP001630127">
    <property type="component" value="Unassembled WGS sequence"/>
</dbReference>
<evidence type="ECO:0000313" key="1">
    <source>
        <dbReference type="EMBL" id="KAL3529606.1"/>
    </source>
</evidence>
<accession>A0ABD3ACQ3</accession>
<protein>
    <recommendedName>
        <fullName evidence="3">RNase H type-1 domain-containing protein</fullName>
    </recommendedName>
</protein>
<comment type="caution">
    <text evidence="1">The sequence shown here is derived from an EMBL/GenBank/DDBJ whole genome shotgun (WGS) entry which is preliminary data.</text>
</comment>
<dbReference type="AlphaFoldDB" id="A0ABD3ACQ3"/>
<keyword evidence="2" id="KW-1185">Reference proteome</keyword>
<dbReference type="EMBL" id="JBJUIK010000004">
    <property type="protein sequence ID" value="KAL3529606.1"/>
    <property type="molecule type" value="Genomic_DNA"/>
</dbReference>
<name>A0ABD3ACQ3_9GENT</name>
<gene>
    <name evidence="1" type="ORF">ACH5RR_008928</name>
</gene>